<evidence type="ECO:0000313" key="3">
    <source>
        <dbReference type="Proteomes" id="UP000274661"/>
    </source>
</evidence>
<feature type="domain" description="Calcineurin-like phosphoesterase" evidence="1">
    <location>
        <begin position="20"/>
        <end position="211"/>
    </location>
</feature>
<evidence type="ECO:0000259" key="1">
    <source>
        <dbReference type="Pfam" id="PF00149"/>
    </source>
</evidence>
<sequence length="270" mass="29804">MFGLFKRKGGTPSVPAGYRAYAVGDVHGRLDLLEPLLDDIVTDAQARGNSRNLLVMLGDLIDRGAWSAQVIDRLRSWKPHGWRSVFLMGNHEEVLLQVLDGDVGLMRQWFRFGGTECLASYGVAAGQLAELDDPAALALVRQVIPPDHVAFIRGFGDTLSLGDYLFVHAGIRPGVPLEQQARSDLRWIREPFLSHGDRHEALVVHGHTIHDEVVELSNRIALDTGAYRTDRLSAMGFEGEQRWLLQSAGGDRVADETNQHSARLAAIRSA</sequence>
<organism evidence="2 3">
    <name type="scientific">Sphingomonas ginkgonis</name>
    <dbReference type="NCBI Taxonomy" id="2315330"/>
    <lineage>
        <taxon>Bacteria</taxon>
        <taxon>Pseudomonadati</taxon>
        <taxon>Pseudomonadota</taxon>
        <taxon>Alphaproteobacteria</taxon>
        <taxon>Sphingomonadales</taxon>
        <taxon>Sphingomonadaceae</taxon>
        <taxon>Sphingomonas</taxon>
    </lineage>
</organism>
<dbReference type="InterPro" id="IPR004843">
    <property type="entry name" value="Calcineurin-like_PHP"/>
</dbReference>
<proteinExistence type="predicted"/>
<dbReference type="PANTHER" id="PTHR42850:SF4">
    <property type="entry name" value="ZINC-DEPENDENT ENDOPOLYPHOSPHATASE"/>
    <property type="match status" value="1"/>
</dbReference>
<evidence type="ECO:0000313" key="2">
    <source>
        <dbReference type="EMBL" id="RST31002.1"/>
    </source>
</evidence>
<dbReference type="GO" id="GO:0016791">
    <property type="term" value="F:phosphatase activity"/>
    <property type="evidence" value="ECO:0007669"/>
    <property type="project" value="TreeGrafter"/>
</dbReference>
<protein>
    <submittedName>
        <fullName evidence="2">Serine/threonine protein phosphatase</fullName>
    </submittedName>
</protein>
<dbReference type="AlphaFoldDB" id="A0A429VAY4"/>
<keyword evidence="3" id="KW-1185">Reference proteome</keyword>
<gene>
    <name evidence="2" type="ORF">HMF7854_09260</name>
</gene>
<dbReference type="GO" id="GO:0110154">
    <property type="term" value="P:RNA decapping"/>
    <property type="evidence" value="ECO:0007669"/>
    <property type="project" value="TreeGrafter"/>
</dbReference>
<accession>A0A429VAY4</accession>
<dbReference type="GO" id="GO:0005737">
    <property type="term" value="C:cytoplasm"/>
    <property type="evidence" value="ECO:0007669"/>
    <property type="project" value="TreeGrafter"/>
</dbReference>
<dbReference type="PANTHER" id="PTHR42850">
    <property type="entry name" value="METALLOPHOSPHOESTERASE"/>
    <property type="match status" value="1"/>
</dbReference>
<dbReference type="Proteomes" id="UP000274661">
    <property type="component" value="Unassembled WGS sequence"/>
</dbReference>
<dbReference type="Gene3D" id="3.60.21.10">
    <property type="match status" value="1"/>
</dbReference>
<dbReference type="SUPFAM" id="SSF56300">
    <property type="entry name" value="Metallo-dependent phosphatases"/>
    <property type="match status" value="1"/>
</dbReference>
<dbReference type="InterPro" id="IPR029052">
    <property type="entry name" value="Metallo-depent_PP-like"/>
</dbReference>
<reference evidence="2 3" key="1">
    <citation type="submission" date="2018-12" db="EMBL/GenBank/DDBJ databases">
        <title>Sphingomonas sp. HMF7854 Genome sequencing and assembly.</title>
        <authorList>
            <person name="Cha I."/>
            <person name="Kang H."/>
            <person name="Kim H."/>
            <person name="Kang J."/>
            <person name="Joh K."/>
        </authorList>
    </citation>
    <scope>NUCLEOTIDE SEQUENCE [LARGE SCALE GENOMIC DNA]</scope>
    <source>
        <strain evidence="2 3">HMF7854</strain>
    </source>
</reference>
<dbReference type="OrthoDB" id="9807890at2"/>
<name>A0A429VAY4_9SPHN</name>
<dbReference type="Pfam" id="PF00149">
    <property type="entry name" value="Metallophos"/>
    <property type="match status" value="1"/>
</dbReference>
<dbReference type="GO" id="GO:0008803">
    <property type="term" value="F:bis(5'-nucleosyl)-tetraphosphatase (symmetrical) activity"/>
    <property type="evidence" value="ECO:0007669"/>
    <property type="project" value="TreeGrafter"/>
</dbReference>
<dbReference type="RefSeq" id="WP_126718835.1">
    <property type="nucleotide sequence ID" value="NZ_RWJF01000001.1"/>
</dbReference>
<dbReference type="EMBL" id="RWJF01000001">
    <property type="protein sequence ID" value="RST31002.1"/>
    <property type="molecule type" value="Genomic_DNA"/>
</dbReference>
<dbReference type="InterPro" id="IPR050126">
    <property type="entry name" value="Ap4A_hydrolase"/>
</dbReference>
<comment type="caution">
    <text evidence="2">The sequence shown here is derived from an EMBL/GenBank/DDBJ whole genome shotgun (WGS) entry which is preliminary data.</text>
</comment>